<dbReference type="EMBL" id="UINC01010062">
    <property type="protein sequence ID" value="SVA44908.1"/>
    <property type="molecule type" value="Genomic_DNA"/>
</dbReference>
<evidence type="ECO:0000313" key="1">
    <source>
        <dbReference type="EMBL" id="SVA44908.1"/>
    </source>
</evidence>
<dbReference type="AlphaFoldDB" id="A0A381VYR4"/>
<sequence>VIFHLKCDTIKLYKQRGFFVCEMMGRFNKRLISGKYYMNKFRKLKTGEKAEELDSPVTLIIKTKCPTKWVIEDLETGQRYRANGNTEVGKMFTPI</sequence>
<name>A0A381VYR4_9ZZZZ</name>
<protein>
    <submittedName>
        <fullName evidence="1">Uncharacterized protein</fullName>
    </submittedName>
</protein>
<feature type="non-terminal residue" evidence="1">
    <location>
        <position position="1"/>
    </location>
</feature>
<gene>
    <name evidence="1" type="ORF">METZ01_LOCUS97762</name>
</gene>
<reference evidence="1" key="1">
    <citation type="submission" date="2018-05" db="EMBL/GenBank/DDBJ databases">
        <authorList>
            <person name="Lanie J.A."/>
            <person name="Ng W.-L."/>
            <person name="Kazmierczak K.M."/>
            <person name="Andrzejewski T.M."/>
            <person name="Davidsen T.M."/>
            <person name="Wayne K.J."/>
            <person name="Tettelin H."/>
            <person name="Glass J.I."/>
            <person name="Rusch D."/>
            <person name="Podicherti R."/>
            <person name="Tsui H.-C.T."/>
            <person name="Winkler M.E."/>
        </authorList>
    </citation>
    <scope>NUCLEOTIDE SEQUENCE</scope>
</reference>
<accession>A0A381VYR4</accession>
<proteinExistence type="predicted"/>
<organism evidence="1">
    <name type="scientific">marine metagenome</name>
    <dbReference type="NCBI Taxonomy" id="408172"/>
    <lineage>
        <taxon>unclassified sequences</taxon>
        <taxon>metagenomes</taxon>
        <taxon>ecological metagenomes</taxon>
    </lineage>
</organism>